<keyword evidence="5" id="KW-0119">Carbohydrate metabolism</keyword>
<dbReference type="Pfam" id="PF00702">
    <property type="entry name" value="Hydrolase"/>
    <property type="match status" value="1"/>
</dbReference>
<evidence type="ECO:0000256" key="5">
    <source>
        <dbReference type="ARBA" id="ARBA00023277"/>
    </source>
</evidence>
<accession>A0A498R6M1</accession>
<evidence type="ECO:0000256" key="2">
    <source>
        <dbReference type="ARBA" id="ARBA00006171"/>
    </source>
</evidence>
<dbReference type="EMBL" id="UPPP01000067">
    <property type="protein sequence ID" value="VBB06715.1"/>
    <property type="molecule type" value="Genomic_DNA"/>
</dbReference>
<dbReference type="InterPro" id="IPR051600">
    <property type="entry name" value="Beta-PGM-like"/>
</dbReference>
<gene>
    <name evidence="6" type="ORF">LUCI_1951</name>
</gene>
<dbReference type="SUPFAM" id="SSF56784">
    <property type="entry name" value="HAD-like"/>
    <property type="match status" value="1"/>
</dbReference>
<comment type="cofactor">
    <cofactor evidence="1">
        <name>Mg(2+)</name>
        <dbReference type="ChEBI" id="CHEBI:18420"/>
    </cofactor>
</comment>
<evidence type="ECO:0000313" key="6">
    <source>
        <dbReference type="EMBL" id="VBB06715.1"/>
    </source>
</evidence>
<evidence type="ECO:0000256" key="3">
    <source>
        <dbReference type="ARBA" id="ARBA00022723"/>
    </source>
</evidence>
<dbReference type="PANTHER" id="PTHR46193">
    <property type="entry name" value="6-PHOSPHOGLUCONATE PHOSPHATASE"/>
    <property type="match status" value="1"/>
</dbReference>
<name>A0A498R6M1_9FIRM</name>
<organism evidence="6 7">
    <name type="scientific">Lucifera butyrica</name>
    <dbReference type="NCBI Taxonomy" id="1351585"/>
    <lineage>
        <taxon>Bacteria</taxon>
        <taxon>Bacillati</taxon>
        <taxon>Bacillota</taxon>
        <taxon>Negativicutes</taxon>
        <taxon>Veillonellales</taxon>
        <taxon>Veillonellaceae</taxon>
        <taxon>Lucifera</taxon>
    </lineage>
</organism>
<dbReference type="OrthoDB" id="9797743at2"/>
<evidence type="ECO:0000313" key="7">
    <source>
        <dbReference type="Proteomes" id="UP000277811"/>
    </source>
</evidence>
<evidence type="ECO:0000256" key="1">
    <source>
        <dbReference type="ARBA" id="ARBA00001946"/>
    </source>
</evidence>
<protein>
    <submittedName>
        <fullName evidence="6">Uncharacterized protein</fullName>
    </submittedName>
</protein>
<reference evidence="6 7" key="1">
    <citation type="submission" date="2018-06" db="EMBL/GenBank/DDBJ databases">
        <authorList>
            <person name="Strepis N."/>
        </authorList>
    </citation>
    <scope>NUCLEOTIDE SEQUENCE [LARGE SCALE GENOMIC DNA]</scope>
    <source>
        <strain evidence="6">LUCI</strain>
    </source>
</reference>
<dbReference type="RefSeq" id="WP_122627661.1">
    <property type="nucleotide sequence ID" value="NZ_UPPP01000067.1"/>
</dbReference>
<proteinExistence type="inferred from homology"/>
<dbReference type="GO" id="GO:0046872">
    <property type="term" value="F:metal ion binding"/>
    <property type="evidence" value="ECO:0007669"/>
    <property type="project" value="UniProtKB-KW"/>
</dbReference>
<dbReference type="InterPro" id="IPR023214">
    <property type="entry name" value="HAD_sf"/>
</dbReference>
<keyword evidence="4" id="KW-0460">Magnesium</keyword>
<dbReference type="InterPro" id="IPR023198">
    <property type="entry name" value="PGP-like_dom2"/>
</dbReference>
<dbReference type="SFLD" id="SFLDS00003">
    <property type="entry name" value="Haloacid_Dehalogenase"/>
    <property type="match status" value="1"/>
</dbReference>
<dbReference type="InterPro" id="IPR006439">
    <property type="entry name" value="HAD-SF_hydro_IA"/>
</dbReference>
<comment type="similarity">
    <text evidence="2">Belongs to the HAD-like hydrolase superfamily. CbbY/CbbZ/Gph/YieH family.</text>
</comment>
<sequence>MTAKCKGIVFDFNGVLLFDSHLNERAWRQFAISVCGRDLTAEEILVHMHGRSNKSFIEYLLQREVSLAECNEYSEQKETMYRAMCLDEGAGFCLSPGAQQLLDILAAKKIPMTIGTSAGKNNLLFYFKHLNLGNWFTMDEIVYDDGTLPCKPEPDVYIKAARKLRLRPEQCIVVEDSLSGIQAAAKAQIGKIIRIGNRMDDVKFAEGGLQFETITTLAELDSATHFAV</sequence>
<keyword evidence="7" id="KW-1185">Reference proteome</keyword>
<dbReference type="SFLD" id="SFLDG01129">
    <property type="entry name" value="C1.5:_HAD__Beta-PGM__Phosphata"/>
    <property type="match status" value="1"/>
</dbReference>
<dbReference type="InterPro" id="IPR036412">
    <property type="entry name" value="HAD-like_sf"/>
</dbReference>
<dbReference type="PANTHER" id="PTHR46193:SF18">
    <property type="entry name" value="HEXITOL PHOSPHATASE B"/>
    <property type="match status" value="1"/>
</dbReference>
<dbReference type="Proteomes" id="UP000277811">
    <property type="component" value="Unassembled WGS sequence"/>
</dbReference>
<dbReference type="GO" id="GO:0003824">
    <property type="term" value="F:catalytic activity"/>
    <property type="evidence" value="ECO:0007669"/>
    <property type="project" value="UniProtKB-ARBA"/>
</dbReference>
<dbReference type="NCBIfam" id="TIGR01509">
    <property type="entry name" value="HAD-SF-IA-v3"/>
    <property type="match status" value="1"/>
</dbReference>
<dbReference type="Gene3D" id="3.40.50.1000">
    <property type="entry name" value="HAD superfamily/HAD-like"/>
    <property type="match status" value="1"/>
</dbReference>
<dbReference type="CDD" id="cd07505">
    <property type="entry name" value="HAD_BPGM-like"/>
    <property type="match status" value="1"/>
</dbReference>
<evidence type="ECO:0000256" key="4">
    <source>
        <dbReference type="ARBA" id="ARBA00022842"/>
    </source>
</evidence>
<dbReference type="AlphaFoldDB" id="A0A498R6M1"/>
<dbReference type="Gene3D" id="1.10.150.240">
    <property type="entry name" value="Putative phosphatase, domain 2"/>
    <property type="match status" value="1"/>
</dbReference>
<keyword evidence="3" id="KW-0479">Metal-binding</keyword>